<reference evidence="3" key="2">
    <citation type="submission" date="2016-06" db="EMBL/GenBank/DDBJ databases">
        <authorList>
            <person name="Olsen C.W."/>
            <person name="Carey S."/>
            <person name="Hinshaw L."/>
            <person name="Karasin A.I."/>
        </authorList>
    </citation>
    <scope>NUCLEOTIDE SEQUENCE [LARGE SCALE GENOMIC DNA]</scope>
    <source>
        <strain evidence="3">PM4</strain>
    </source>
</reference>
<reference evidence="2 5" key="1">
    <citation type="submission" date="2016-04" db="EMBL/GenBank/DDBJ databases">
        <authorList>
            <person name="Evans L.H."/>
            <person name="Alamgir A."/>
            <person name="Owens N."/>
            <person name="Weber N.D."/>
            <person name="Virtaneva K."/>
            <person name="Barbian K."/>
            <person name="Babar A."/>
            <person name="Rosenke K."/>
        </authorList>
    </citation>
    <scope>NUCLEOTIDE SEQUENCE [LARGE SCALE GENOMIC DNA]</scope>
    <source>
        <strain evidence="2">S5</strain>
        <strain evidence="5">S5(T) (JCM 30642 \VKM B-2941)</strain>
    </source>
</reference>
<dbReference type="Proteomes" id="UP000187822">
    <property type="component" value="Chromosome I"/>
</dbReference>
<reference evidence="4" key="3">
    <citation type="submission" date="2016-06" db="EMBL/GenBank/DDBJ databases">
        <authorList>
            <person name="Toshchakov V.S."/>
        </authorList>
    </citation>
    <scope>NUCLEOTIDE SEQUENCE [LARGE SCALE GENOMIC DNA]</scope>
    <source>
        <strain>PM4 (JCM 30641</strain>
        <strain evidence="4">\VKM B-2940)</strain>
    </source>
</reference>
<evidence type="ECO:0000259" key="1">
    <source>
        <dbReference type="Pfam" id="PF01590"/>
    </source>
</evidence>
<dbReference type="AlphaFoldDB" id="A0A1N5U6L1"/>
<dbReference type="EMBL" id="LT671858">
    <property type="protein sequence ID" value="SIM55845.1"/>
    <property type="molecule type" value="Genomic_DNA"/>
</dbReference>
<dbReference type="Pfam" id="PF01590">
    <property type="entry name" value="GAF"/>
    <property type="match status" value="1"/>
</dbReference>
<sequence length="153" mass="17185">MVISFEKQIEDVDSLRIKTARDMLNQFCKYISENNPKYNWVGVYVLRKNKLILESYVGKPTIHEEISIGEGLCSQAIVQNNIVNEPDVTSNSKYLACSVETKSELVVPVRANGSPVGEIDIDSDSPRAFTKEDEKFVSQLSELISNQVKILSD</sequence>
<dbReference type="GeneID" id="41588082"/>
<dbReference type="InterPro" id="IPR029016">
    <property type="entry name" value="GAF-like_dom_sf"/>
</dbReference>
<evidence type="ECO:0000313" key="5">
    <source>
        <dbReference type="Proteomes" id="UP000195607"/>
    </source>
</evidence>
<dbReference type="SUPFAM" id="SSF55781">
    <property type="entry name" value="GAF domain-like"/>
    <property type="match status" value="1"/>
</dbReference>
<dbReference type="Gene3D" id="3.30.450.40">
    <property type="match status" value="1"/>
</dbReference>
<proteinExistence type="predicted"/>
<dbReference type="RefSeq" id="WP_077076143.1">
    <property type="nucleotide sequence ID" value="NZ_LT671858.1"/>
</dbReference>
<dbReference type="EMBL" id="LT719092">
    <property type="protein sequence ID" value="SJK84652.1"/>
    <property type="molecule type" value="Genomic_DNA"/>
</dbReference>
<dbReference type="InterPro" id="IPR003018">
    <property type="entry name" value="GAF"/>
</dbReference>
<dbReference type="Proteomes" id="UP000195607">
    <property type="component" value="Chromosome I"/>
</dbReference>
<feature type="domain" description="GAF" evidence="1">
    <location>
        <begin position="61"/>
        <end position="147"/>
    </location>
</feature>
<protein>
    <submittedName>
        <fullName evidence="2">GAF sensor protein</fullName>
    </submittedName>
</protein>
<accession>A0A1N5U6L1</accession>
<organism evidence="2 5">
    <name type="scientific">Cuniculiplasma divulgatum</name>
    <dbReference type="NCBI Taxonomy" id="1673428"/>
    <lineage>
        <taxon>Archaea</taxon>
        <taxon>Methanobacteriati</taxon>
        <taxon>Thermoplasmatota</taxon>
        <taxon>Thermoplasmata</taxon>
        <taxon>Thermoplasmatales</taxon>
        <taxon>Cuniculiplasmataceae</taxon>
        <taxon>Cuniculiplasma</taxon>
    </lineage>
</organism>
<keyword evidence="4" id="KW-1185">Reference proteome</keyword>
<dbReference type="KEGG" id="cdiv:CPM_0804"/>
<evidence type="ECO:0000313" key="3">
    <source>
        <dbReference type="EMBL" id="SJK84652.1"/>
    </source>
</evidence>
<dbReference type="STRING" id="1673428.CPM_0804"/>
<evidence type="ECO:0000313" key="4">
    <source>
        <dbReference type="Proteomes" id="UP000187822"/>
    </source>
</evidence>
<evidence type="ECO:0000313" key="2">
    <source>
        <dbReference type="EMBL" id="SIM55845.1"/>
    </source>
</evidence>
<name>A0A1N5U6L1_9ARCH</name>
<gene>
    <name evidence="3" type="ORF">CPM_0804</name>
    <name evidence="2" type="ORF">CSP5_0808</name>
</gene>